<reference evidence="4 5" key="1">
    <citation type="submission" date="2024-09" db="EMBL/GenBank/DDBJ databases">
        <authorList>
            <person name="Sun Q."/>
            <person name="Mori K."/>
        </authorList>
    </citation>
    <scope>NUCLEOTIDE SEQUENCE [LARGE SCALE GENOMIC DNA]</scope>
    <source>
        <strain evidence="4 5">CCM 8654</strain>
    </source>
</reference>
<dbReference type="Pfam" id="PF08447">
    <property type="entry name" value="PAS_3"/>
    <property type="match status" value="1"/>
</dbReference>
<dbReference type="EMBL" id="JBHLXH010000001">
    <property type="protein sequence ID" value="MFC0223220.1"/>
    <property type="molecule type" value="Genomic_DNA"/>
</dbReference>
<dbReference type="InterPro" id="IPR011006">
    <property type="entry name" value="CheY-like_superfamily"/>
</dbReference>
<gene>
    <name evidence="4" type="ORF">ACFFJG_12080</name>
</gene>
<feature type="domain" description="PAS" evidence="2">
    <location>
        <begin position="32"/>
        <end position="77"/>
    </location>
</feature>
<evidence type="ECO:0000256" key="1">
    <source>
        <dbReference type="SAM" id="MobiDB-lite"/>
    </source>
</evidence>
<dbReference type="InterPro" id="IPR013655">
    <property type="entry name" value="PAS_fold_3"/>
</dbReference>
<feature type="region of interest" description="Disordered" evidence="1">
    <location>
        <begin position="193"/>
        <end position="247"/>
    </location>
</feature>
<accession>A0ABV6E2K0</accession>
<dbReference type="SUPFAM" id="SSF52172">
    <property type="entry name" value="CheY-like"/>
    <property type="match status" value="1"/>
</dbReference>
<dbReference type="RefSeq" id="WP_378518976.1">
    <property type="nucleotide sequence ID" value="NZ_CBCSDI010000056.1"/>
</dbReference>
<keyword evidence="5" id="KW-1185">Reference proteome</keyword>
<dbReference type="Proteomes" id="UP001589698">
    <property type="component" value="Unassembled WGS sequence"/>
</dbReference>
<protein>
    <submittedName>
        <fullName evidence="4">PAS and ANTAR domain-containing protein</fullName>
    </submittedName>
</protein>
<dbReference type="SMART" id="SM01012">
    <property type="entry name" value="ANTAR"/>
    <property type="match status" value="1"/>
</dbReference>
<comment type="caution">
    <text evidence="4">The sequence shown here is derived from an EMBL/GenBank/DDBJ whole genome shotgun (WGS) entry which is preliminary data.</text>
</comment>
<dbReference type="Pfam" id="PF03861">
    <property type="entry name" value="ANTAR"/>
    <property type="match status" value="1"/>
</dbReference>
<dbReference type="Gene3D" id="1.10.10.10">
    <property type="entry name" value="Winged helix-like DNA-binding domain superfamily/Winged helix DNA-binding domain"/>
    <property type="match status" value="1"/>
</dbReference>
<name>A0ABV6E2K0_9ACTN</name>
<dbReference type="InterPro" id="IPR000014">
    <property type="entry name" value="PAS"/>
</dbReference>
<evidence type="ECO:0000259" key="3">
    <source>
        <dbReference type="PROSITE" id="PS50921"/>
    </source>
</evidence>
<dbReference type="InterPro" id="IPR036388">
    <property type="entry name" value="WH-like_DNA-bd_sf"/>
</dbReference>
<organism evidence="4 5">
    <name type="scientific">Nocardioides zeicaulis</name>
    <dbReference type="NCBI Taxonomy" id="1776857"/>
    <lineage>
        <taxon>Bacteria</taxon>
        <taxon>Bacillati</taxon>
        <taxon>Actinomycetota</taxon>
        <taxon>Actinomycetes</taxon>
        <taxon>Propionibacteriales</taxon>
        <taxon>Nocardioidaceae</taxon>
        <taxon>Nocardioides</taxon>
    </lineage>
</organism>
<sequence>MGQRRAGDGFLASRAALVGRYRYRPDTDEWTWTDAVYRIHGFEPGEVVPTTELVMRHIHPADRPMAWESRESALEREEPFSFLHRIVTARNGERVVIAAGHVERADDGSPAVCGHLIDLTEVRHDAVAAEVDTAVADLAGHRAVIEQAKGVLVQLYSVDADTAFAVLRAFSMDANVKVREAAQRLVSAAAKDLTPTKGRAPSAHDLLERLQADACPDLGDRPAHEDSPQGLGSPGESEPPVGIEPTT</sequence>
<evidence type="ECO:0000259" key="2">
    <source>
        <dbReference type="PROSITE" id="PS50112"/>
    </source>
</evidence>
<proteinExistence type="predicted"/>
<evidence type="ECO:0000313" key="5">
    <source>
        <dbReference type="Proteomes" id="UP001589698"/>
    </source>
</evidence>
<feature type="compositionally biased region" description="Basic and acidic residues" evidence="1">
    <location>
        <begin position="218"/>
        <end position="227"/>
    </location>
</feature>
<dbReference type="InterPro" id="IPR035965">
    <property type="entry name" value="PAS-like_dom_sf"/>
</dbReference>
<dbReference type="InterPro" id="IPR005561">
    <property type="entry name" value="ANTAR"/>
</dbReference>
<dbReference type="SUPFAM" id="SSF55785">
    <property type="entry name" value="PYP-like sensor domain (PAS domain)"/>
    <property type="match status" value="1"/>
</dbReference>
<dbReference type="Gene3D" id="3.30.450.20">
    <property type="entry name" value="PAS domain"/>
    <property type="match status" value="1"/>
</dbReference>
<dbReference type="PROSITE" id="PS50112">
    <property type="entry name" value="PAS"/>
    <property type="match status" value="1"/>
</dbReference>
<feature type="domain" description="ANTAR" evidence="3">
    <location>
        <begin position="125"/>
        <end position="186"/>
    </location>
</feature>
<evidence type="ECO:0000313" key="4">
    <source>
        <dbReference type="EMBL" id="MFC0223220.1"/>
    </source>
</evidence>
<dbReference type="PROSITE" id="PS50921">
    <property type="entry name" value="ANTAR"/>
    <property type="match status" value="1"/>
</dbReference>